<evidence type="ECO:0000256" key="2">
    <source>
        <dbReference type="ARBA" id="ARBA00022801"/>
    </source>
</evidence>
<dbReference type="Pfam" id="PF04616">
    <property type="entry name" value="Glyco_hydro_43"/>
    <property type="match status" value="1"/>
</dbReference>
<evidence type="ECO:0000313" key="6">
    <source>
        <dbReference type="Proteomes" id="UP001499954"/>
    </source>
</evidence>
<keyword evidence="2 4" id="KW-0378">Hydrolase</keyword>
<dbReference type="Gene3D" id="2.115.10.20">
    <property type="entry name" value="Glycosyl hydrolase domain, family 43"/>
    <property type="match status" value="1"/>
</dbReference>
<reference evidence="5 6" key="1">
    <citation type="journal article" date="2019" name="Int. J. Syst. Evol. Microbiol.">
        <title>The Global Catalogue of Microorganisms (GCM) 10K type strain sequencing project: providing services to taxonomists for standard genome sequencing and annotation.</title>
        <authorList>
            <consortium name="The Broad Institute Genomics Platform"/>
            <consortium name="The Broad Institute Genome Sequencing Center for Infectious Disease"/>
            <person name="Wu L."/>
            <person name="Ma J."/>
        </authorList>
    </citation>
    <scope>NUCLEOTIDE SEQUENCE [LARGE SCALE GENOMIC DNA]</scope>
    <source>
        <strain evidence="5 6">JCM 13584</strain>
    </source>
</reference>
<sequence length="326" mass="35691">MSAPVYRDPVTDGAADPVVIRNVERGEWWMLTTQRRPDDEGPGVAWVHGSAIAVAVSPDGVQWEYRGTLPGLDPADAGPGQHTHWAPEVIRHDDGYHLWLSWIAGVPAEWGGHPRRIEHFTSDDLWNWRHEGRVDVGSDFVIDAAVARTPDGRWRLWGKDEAAGSSTFAAVSDDLVTWTREGIAIGGPPHEGPNVFELGGWQWMLTDEWRGQRVHRSRDGVEWERRGLVLDRPGAHPDDRQVGRHADAVVQGDHAVLFYFTHPGWDGFELADAGADAAADGAAGGAADGAARVAARRTAVHVARLTVVDDELLCDRDVEPLPLAAE</sequence>
<evidence type="ECO:0008006" key="7">
    <source>
        <dbReference type="Google" id="ProtNLM"/>
    </source>
</evidence>
<keyword evidence="6" id="KW-1185">Reference proteome</keyword>
<dbReference type="Proteomes" id="UP001499954">
    <property type="component" value="Unassembled WGS sequence"/>
</dbReference>
<dbReference type="InterPro" id="IPR023296">
    <property type="entry name" value="Glyco_hydro_beta-prop_sf"/>
</dbReference>
<protein>
    <recommendedName>
        <fullName evidence="7">Glycosyl hydrolase</fullName>
    </recommendedName>
</protein>
<evidence type="ECO:0000256" key="3">
    <source>
        <dbReference type="ARBA" id="ARBA00023295"/>
    </source>
</evidence>
<dbReference type="SUPFAM" id="SSF75005">
    <property type="entry name" value="Arabinanase/levansucrase/invertase"/>
    <property type="match status" value="1"/>
</dbReference>
<dbReference type="RefSeq" id="WP_157415377.1">
    <property type="nucleotide sequence ID" value="NZ_BAAAMK010000008.1"/>
</dbReference>
<dbReference type="EMBL" id="BAAAMK010000008">
    <property type="protein sequence ID" value="GAA1961319.1"/>
    <property type="molecule type" value="Genomic_DNA"/>
</dbReference>
<dbReference type="CDD" id="cd08984">
    <property type="entry name" value="GH43-like"/>
    <property type="match status" value="1"/>
</dbReference>
<evidence type="ECO:0000256" key="1">
    <source>
        <dbReference type="ARBA" id="ARBA00009865"/>
    </source>
</evidence>
<accession>A0ABN2R0L4</accession>
<comment type="similarity">
    <text evidence="1 4">Belongs to the glycosyl hydrolase 43 family.</text>
</comment>
<proteinExistence type="inferred from homology"/>
<keyword evidence="3 4" id="KW-0326">Glycosidase</keyword>
<gene>
    <name evidence="5" type="ORF">GCM10009717_30080</name>
</gene>
<comment type="caution">
    <text evidence="5">The sequence shown here is derived from an EMBL/GenBank/DDBJ whole genome shotgun (WGS) entry which is preliminary data.</text>
</comment>
<evidence type="ECO:0000256" key="4">
    <source>
        <dbReference type="RuleBase" id="RU361187"/>
    </source>
</evidence>
<dbReference type="InterPro" id="IPR006710">
    <property type="entry name" value="Glyco_hydro_43"/>
</dbReference>
<name>A0ABN2R0L4_9MICO</name>
<organism evidence="5 6">
    <name type="scientific">Agromyces allii</name>
    <dbReference type="NCBI Taxonomy" id="393607"/>
    <lineage>
        <taxon>Bacteria</taxon>
        <taxon>Bacillati</taxon>
        <taxon>Actinomycetota</taxon>
        <taxon>Actinomycetes</taxon>
        <taxon>Micrococcales</taxon>
        <taxon>Microbacteriaceae</taxon>
        <taxon>Agromyces</taxon>
    </lineage>
</organism>
<evidence type="ECO:0000313" key="5">
    <source>
        <dbReference type="EMBL" id="GAA1961319.1"/>
    </source>
</evidence>